<name>A0A2T5DG69_ENTMU</name>
<evidence type="ECO:0000313" key="3">
    <source>
        <dbReference type="Proteomes" id="UP000244022"/>
    </source>
</evidence>
<dbReference type="RefSeq" id="WP_081367425.1">
    <property type="nucleotide sequence ID" value="NZ_BJWA01000009.1"/>
</dbReference>
<comment type="caution">
    <text evidence="2">The sequence shown here is derived from an EMBL/GenBank/DDBJ whole genome shotgun (WGS) entry which is preliminary data.</text>
</comment>
<sequence>MGKKKKWLISVSIGVLLVLLITIGVNRMSQPTEKENQIAFLKEHESKMTEYINQSEGKKVTAIDYDWNNVNQVVIGNGLPSGAGKKIQIFGFVNNKPNMDFRLDIKLNKNNIPDMSTLHYGQKINYEGEHHV</sequence>
<proteinExistence type="predicted"/>
<gene>
    <name evidence="2" type="ORF">C6N14_00850</name>
</gene>
<keyword evidence="1" id="KW-1133">Transmembrane helix</keyword>
<keyword evidence="1" id="KW-0812">Transmembrane</keyword>
<feature type="transmembrane region" description="Helical" evidence="1">
    <location>
        <begin position="7"/>
        <end position="25"/>
    </location>
</feature>
<dbReference type="GeneID" id="60999959"/>
<evidence type="ECO:0000256" key="1">
    <source>
        <dbReference type="SAM" id="Phobius"/>
    </source>
</evidence>
<dbReference type="EMBL" id="PYGR01000002">
    <property type="protein sequence ID" value="PTO37328.1"/>
    <property type="molecule type" value="Genomic_DNA"/>
</dbReference>
<keyword evidence="1" id="KW-0472">Membrane</keyword>
<organism evidence="2 3">
    <name type="scientific">Enterococcus mundtii</name>
    <dbReference type="NCBI Taxonomy" id="53346"/>
    <lineage>
        <taxon>Bacteria</taxon>
        <taxon>Bacillati</taxon>
        <taxon>Bacillota</taxon>
        <taxon>Bacilli</taxon>
        <taxon>Lactobacillales</taxon>
        <taxon>Enterococcaceae</taxon>
        <taxon>Enterococcus</taxon>
    </lineage>
</organism>
<protein>
    <submittedName>
        <fullName evidence="2">Uncharacterized protein</fullName>
    </submittedName>
</protein>
<evidence type="ECO:0000313" key="2">
    <source>
        <dbReference type="EMBL" id="PTO37328.1"/>
    </source>
</evidence>
<reference evidence="2 3" key="1">
    <citation type="submission" date="2018-03" db="EMBL/GenBank/DDBJ databases">
        <title>Draft genome sequences of four Enterococcus mundtii strains isolated from beef slaughterhouses in Kenya.</title>
        <authorList>
            <person name="Wambui J."/>
            <person name="Stevens M."/>
            <person name="Njage P."/>
            <person name="Stephan R."/>
            <person name="Tasara T."/>
        </authorList>
    </citation>
    <scope>NUCLEOTIDE SEQUENCE [LARGE SCALE GENOMIC DNA]</scope>
    <source>
        <strain evidence="2 3">H18-EM</strain>
    </source>
</reference>
<dbReference type="AlphaFoldDB" id="A0A2T5DG69"/>
<dbReference type="Proteomes" id="UP000244022">
    <property type="component" value="Unassembled WGS sequence"/>
</dbReference>
<accession>A0A2T5DG69</accession>